<name>A0A285RAJ4_9BACL</name>
<dbReference type="PANTHER" id="PTHR41786">
    <property type="entry name" value="MOTILITY ACCESSORY FACTOR MAF"/>
    <property type="match status" value="1"/>
</dbReference>
<evidence type="ECO:0000259" key="1">
    <source>
        <dbReference type="Pfam" id="PF01973"/>
    </source>
</evidence>
<dbReference type="RefSeq" id="WP_097071845.1">
    <property type="nucleotide sequence ID" value="NZ_OBMQ01000001.1"/>
</dbReference>
<proteinExistence type="predicted"/>
<dbReference type="Proteomes" id="UP000219636">
    <property type="component" value="Unassembled WGS sequence"/>
</dbReference>
<gene>
    <name evidence="2" type="ORF">SAMN05880501_101267</name>
</gene>
<protein>
    <recommendedName>
        <fullName evidence="1">6-hydroxymethylpterin diphosphokinase MptE-like domain-containing protein</fullName>
    </recommendedName>
</protein>
<dbReference type="AlphaFoldDB" id="A0A285RAJ4"/>
<keyword evidence="3" id="KW-1185">Reference proteome</keyword>
<feature type="domain" description="6-hydroxymethylpterin diphosphokinase MptE-like" evidence="1">
    <location>
        <begin position="180"/>
        <end position="353"/>
    </location>
</feature>
<dbReference type="EMBL" id="OBMQ01000001">
    <property type="protein sequence ID" value="SOB91133.1"/>
    <property type="molecule type" value="Genomic_DNA"/>
</dbReference>
<reference evidence="3" key="1">
    <citation type="submission" date="2017-08" db="EMBL/GenBank/DDBJ databases">
        <authorList>
            <person name="Varghese N."/>
            <person name="Submissions S."/>
        </authorList>
    </citation>
    <scope>NUCLEOTIDE SEQUENCE [LARGE SCALE GENOMIC DNA]</scope>
    <source>
        <strain evidence="3">JC22</strain>
    </source>
</reference>
<dbReference type="Pfam" id="PF01973">
    <property type="entry name" value="MptE-like"/>
    <property type="match status" value="1"/>
</dbReference>
<organism evidence="2 3">
    <name type="scientific">Ureibacillus xyleni</name>
    <dbReference type="NCBI Taxonomy" id="614648"/>
    <lineage>
        <taxon>Bacteria</taxon>
        <taxon>Bacillati</taxon>
        <taxon>Bacillota</taxon>
        <taxon>Bacilli</taxon>
        <taxon>Bacillales</taxon>
        <taxon>Caryophanaceae</taxon>
        <taxon>Ureibacillus</taxon>
    </lineage>
</organism>
<evidence type="ECO:0000313" key="2">
    <source>
        <dbReference type="EMBL" id="SOB91133.1"/>
    </source>
</evidence>
<evidence type="ECO:0000313" key="3">
    <source>
        <dbReference type="Proteomes" id="UP000219636"/>
    </source>
</evidence>
<dbReference type="InterPro" id="IPR002826">
    <property type="entry name" value="MptE-like"/>
</dbReference>
<sequence length="945" mass="109558">MSKIEFNLLESRNGFPIIEANVEGKPFLLHSKYDPIKEAERFIDSWHEKIEAADYILFYGAGMGYHIKAFFERYPEKIASVYEPFEEISYLTVQNKSVTKFPFSLLEHYVVQTEKQVTLQTLSVFNTDLNHKFEMIVLPSYGKLQDDRLKKFIDIFKKLVDTKKGNIASAFAYSRRWTINALMNLPKTLEHPNFLVEKKQYFKGKPAIIVSAGPSLSEEIENLRKIKIEGSAYIFAVGSAYKALIKEDIYPDAICTYDPQNHNYTIFNELVENKIDTIPMIYGTTVGFETVDYYKGPKLYFPVSQDKLTVHFHNDPQVIVYDATTIAIVTLQLLNLLEVSKVILVGQNLALKKDKYYAEGIKRYDEKKKEASDNTANEKDLEQTFEVEDVHGGMVLTNDEFRRMKNDMENYLSLMEIPVINTTNGGAAIKGTIFKPLNELMKEELNAKVVVEDWWKNESKNSSDVLNKSFLRKYRKAFESFEQQDNELQKFLTEFNQALPTLEDNQIQRKLEKFDELFQKFHSNEFYLTTIFPIVQLAFEKLKSENQLIVAMANLKKKVQKISEVYTSYLQQCRQKYLDVAPIVSNYTLLELCKEKNYVATSGVFHYEGEWNKRFPPEKETMPEDLTEEEQEAWQKQKKLEDKIDFPIPLFVDTKQKGAKLQFRFKGTRLSLFGLNLTNQILKLNIQIDNKNRIITIGENELETTEGYIRKGIFSVVNLKNTIHHVTIEVLSDNPNFLFEGIEIDDSSSSRAYHIHEVERVEELEVGKRIRCHYRAPYNTVGEFIGLGDEKASFLPVEACAEPEGDFYFIMVDEIDGEKKLIADRNVQNEISWLNIAKRINNCHLEDCLMTLPSGGINADDRKNDWFKFIESNAKIDWNLIDGLTSWCIDRVENKKESVAIRGRYYGAGQWWGNSGHYWHVSGNLSNHWPSNGFRPIFILNKKKG</sequence>
<dbReference type="PANTHER" id="PTHR41786:SF1">
    <property type="entry name" value="6-HYDROXYMETHYLPTERIN DIPHOSPHOKINASE MPTE-LIKE DOMAIN-CONTAINING PROTEIN"/>
    <property type="match status" value="1"/>
</dbReference>
<dbReference type="OrthoDB" id="5291305at2"/>
<dbReference type="Gene3D" id="2.60.120.260">
    <property type="entry name" value="Galactose-binding domain-like"/>
    <property type="match status" value="1"/>
</dbReference>
<accession>A0A285RAJ4</accession>